<dbReference type="CTD" id="36343742"/>
<dbReference type="PROSITE" id="PS51007">
    <property type="entry name" value="CYTC"/>
    <property type="match status" value="1"/>
</dbReference>
<evidence type="ECO:0000256" key="1">
    <source>
        <dbReference type="ARBA" id="ARBA00004569"/>
    </source>
</evidence>
<dbReference type="EMBL" id="APAU02000093">
    <property type="protein sequence ID" value="EUB57143.1"/>
    <property type="molecule type" value="Genomic_DNA"/>
</dbReference>
<protein>
    <submittedName>
        <fullName evidence="10">Cytochrome c</fullName>
    </submittedName>
</protein>
<keyword evidence="7 8" id="KW-0408">Iron</keyword>
<evidence type="ECO:0000313" key="10">
    <source>
        <dbReference type="EMBL" id="EUB57143.1"/>
    </source>
</evidence>
<comment type="subcellular location">
    <subcellularLocation>
        <location evidence="1">Mitochondrion intermembrane space</location>
    </subcellularLocation>
</comment>
<keyword evidence="6" id="KW-0249">Electron transport</keyword>
<dbReference type="InterPro" id="IPR036909">
    <property type="entry name" value="Cyt_c-like_dom_sf"/>
</dbReference>
<dbReference type="GO" id="GO:0005758">
    <property type="term" value="C:mitochondrial intermembrane space"/>
    <property type="evidence" value="ECO:0007669"/>
    <property type="project" value="UniProtKB-SubCell"/>
</dbReference>
<dbReference type="PANTHER" id="PTHR11961">
    <property type="entry name" value="CYTOCHROME C"/>
    <property type="match status" value="1"/>
</dbReference>
<feature type="domain" description="Cytochrome c" evidence="9">
    <location>
        <begin position="370"/>
        <end position="471"/>
    </location>
</feature>
<sequence length="472" mass="51910">MARSPGEATMVERLSGLLSKAIVKQPLNTEDQIRKQLGCLMLFPAERFLRATTSADHLQQTEGSNSHLLTYSFGDILWIPNISASSPTLFGVNLTRIRGGSECPWSITFCDEILKVCMDSLILFSADPQQANKRIATLLKLHRDSRNPVGWLHTANQWAVPVGLFCPQSCNIRRSIVIVGQRAVFEVDDFDEEIVTVGANWPLALSGLDDAFGNWRKRQKKHDGQDTTSQHILRTARRAGAQLSTEMLACARRTVKSGRIPIVVIALSVLGEWRASAELAAFVVLLQSASARNCLIETPENVDISLAHTPSNPARSARAVLEAFHNMNTGNGSNTIPWKPEIWYTGGSAESCFTSSICPQGCFCTFAMPGDVVKGKKLFVQRCSQCHTVDKGGSHKTGPNLHGLFGRQTGQAPGYDYTAANKNKGTTWNEDTLDEYLVNPKKYIPGTKMVFAGLKKETDRADLIAYLKEATR</sequence>
<dbReference type="GO" id="GO:0009055">
    <property type="term" value="F:electron transfer activity"/>
    <property type="evidence" value="ECO:0007669"/>
    <property type="project" value="InterPro"/>
</dbReference>
<keyword evidence="5 8" id="KW-0479">Metal-binding</keyword>
<keyword evidence="4 8" id="KW-0349">Heme</keyword>
<dbReference type="InterPro" id="IPR002327">
    <property type="entry name" value="Cyt_c_1A/1B"/>
</dbReference>
<dbReference type="STRING" id="6210.W6U7D9"/>
<dbReference type="OMA" id="CARRTVK"/>
<evidence type="ECO:0000256" key="6">
    <source>
        <dbReference type="ARBA" id="ARBA00022982"/>
    </source>
</evidence>
<reference evidence="10 11" key="1">
    <citation type="journal article" date="2013" name="Nat. Genet.">
        <title>The genome of the hydatid tapeworm Echinococcus granulosus.</title>
        <authorList>
            <person name="Zheng H."/>
            <person name="Zhang W."/>
            <person name="Zhang L."/>
            <person name="Zhang Z."/>
            <person name="Li J."/>
            <person name="Lu G."/>
            <person name="Zhu Y."/>
            <person name="Wang Y."/>
            <person name="Huang Y."/>
            <person name="Liu J."/>
            <person name="Kang H."/>
            <person name="Chen J."/>
            <person name="Wang L."/>
            <person name="Chen A."/>
            <person name="Yu S."/>
            <person name="Gao Z."/>
            <person name="Jin L."/>
            <person name="Gu W."/>
            <person name="Wang Z."/>
            <person name="Zhao L."/>
            <person name="Shi B."/>
            <person name="Wen H."/>
            <person name="Lin R."/>
            <person name="Jones M.K."/>
            <person name="Brejova B."/>
            <person name="Vinar T."/>
            <person name="Zhao G."/>
            <person name="McManus D.P."/>
            <person name="Chen Z."/>
            <person name="Zhou Y."/>
            <person name="Wang S."/>
        </authorList>
    </citation>
    <scope>NUCLEOTIDE SEQUENCE [LARGE SCALE GENOMIC DNA]</scope>
</reference>
<evidence type="ECO:0000256" key="7">
    <source>
        <dbReference type="ARBA" id="ARBA00023004"/>
    </source>
</evidence>
<dbReference type="AlphaFoldDB" id="W6U7D9"/>
<dbReference type="FunFam" id="1.10.760.10:FF:000001">
    <property type="entry name" value="Cytochrome c iso-1"/>
    <property type="match status" value="1"/>
</dbReference>
<dbReference type="PRINTS" id="PR00604">
    <property type="entry name" value="CYTCHRMECIAB"/>
</dbReference>
<keyword evidence="11" id="KW-1185">Reference proteome</keyword>
<evidence type="ECO:0000256" key="2">
    <source>
        <dbReference type="ARBA" id="ARBA00006488"/>
    </source>
</evidence>
<dbReference type="Proteomes" id="UP000019149">
    <property type="component" value="Unassembled WGS sequence"/>
</dbReference>
<evidence type="ECO:0000256" key="8">
    <source>
        <dbReference type="PROSITE-ProRule" id="PRU00433"/>
    </source>
</evidence>
<dbReference type="KEGG" id="egl:EGR_08027"/>
<accession>W6U7D9</accession>
<evidence type="ECO:0000259" key="9">
    <source>
        <dbReference type="PROSITE" id="PS51007"/>
    </source>
</evidence>
<dbReference type="Pfam" id="PF00034">
    <property type="entry name" value="Cytochrom_C"/>
    <property type="match status" value="1"/>
</dbReference>
<proteinExistence type="inferred from homology"/>
<comment type="similarity">
    <text evidence="2">Belongs to the cytochrome c family.</text>
</comment>
<dbReference type="InterPro" id="IPR009056">
    <property type="entry name" value="Cyt_c-like_dom"/>
</dbReference>
<comment type="caution">
    <text evidence="10">The sequence shown here is derived from an EMBL/GenBank/DDBJ whole genome shotgun (WGS) entry which is preliminary data.</text>
</comment>
<organism evidence="10 11">
    <name type="scientific">Echinococcus granulosus</name>
    <name type="common">Hydatid tapeworm</name>
    <dbReference type="NCBI Taxonomy" id="6210"/>
    <lineage>
        <taxon>Eukaryota</taxon>
        <taxon>Metazoa</taxon>
        <taxon>Spiralia</taxon>
        <taxon>Lophotrochozoa</taxon>
        <taxon>Platyhelminthes</taxon>
        <taxon>Cestoda</taxon>
        <taxon>Eucestoda</taxon>
        <taxon>Cyclophyllidea</taxon>
        <taxon>Taeniidae</taxon>
        <taxon>Echinococcus</taxon>
        <taxon>Echinococcus granulosus group</taxon>
    </lineage>
</organism>
<dbReference type="GO" id="GO:0046872">
    <property type="term" value="F:metal ion binding"/>
    <property type="evidence" value="ECO:0007669"/>
    <property type="project" value="UniProtKB-KW"/>
</dbReference>
<keyword evidence="3" id="KW-0813">Transport</keyword>
<dbReference type="SUPFAM" id="SSF46626">
    <property type="entry name" value="Cytochrome c"/>
    <property type="match status" value="1"/>
</dbReference>
<evidence type="ECO:0000256" key="3">
    <source>
        <dbReference type="ARBA" id="ARBA00022448"/>
    </source>
</evidence>
<dbReference type="GeneID" id="36343742"/>
<dbReference type="GO" id="GO:0020037">
    <property type="term" value="F:heme binding"/>
    <property type="evidence" value="ECO:0007669"/>
    <property type="project" value="InterPro"/>
</dbReference>
<evidence type="ECO:0000256" key="5">
    <source>
        <dbReference type="ARBA" id="ARBA00022723"/>
    </source>
</evidence>
<dbReference type="OrthoDB" id="449280at2759"/>
<name>W6U7D9_ECHGR</name>
<evidence type="ECO:0000313" key="11">
    <source>
        <dbReference type="Proteomes" id="UP000019149"/>
    </source>
</evidence>
<evidence type="ECO:0000256" key="4">
    <source>
        <dbReference type="ARBA" id="ARBA00022617"/>
    </source>
</evidence>
<gene>
    <name evidence="10" type="ORF">EGR_08027</name>
</gene>
<dbReference type="RefSeq" id="XP_024348339.1">
    <property type="nucleotide sequence ID" value="XM_024497276.1"/>
</dbReference>
<dbReference type="Gene3D" id="1.10.760.10">
    <property type="entry name" value="Cytochrome c-like domain"/>
    <property type="match status" value="1"/>
</dbReference>